<dbReference type="EMBL" id="GGEC01078664">
    <property type="protein sequence ID" value="MBX59148.1"/>
    <property type="molecule type" value="Transcribed_RNA"/>
</dbReference>
<accession>A0A2P2PWN3</accession>
<protein>
    <submittedName>
        <fullName evidence="1">Uncharacterized protein</fullName>
    </submittedName>
</protein>
<proteinExistence type="predicted"/>
<sequence>MRLASRILLLNLTIDRPLDLAFVTFGCLI</sequence>
<dbReference type="AlphaFoldDB" id="A0A2P2PWN3"/>
<organism evidence="1">
    <name type="scientific">Rhizophora mucronata</name>
    <name type="common">Asiatic mangrove</name>
    <dbReference type="NCBI Taxonomy" id="61149"/>
    <lineage>
        <taxon>Eukaryota</taxon>
        <taxon>Viridiplantae</taxon>
        <taxon>Streptophyta</taxon>
        <taxon>Embryophyta</taxon>
        <taxon>Tracheophyta</taxon>
        <taxon>Spermatophyta</taxon>
        <taxon>Magnoliopsida</taxon>
        <taxon>eudicotyledons</taxon>
        <taxon>Gunneridae</taxon>
        <taxon>Pentapetalae</taxon>
        <taxon>rosids</taxon>
        <taxon>fabids</taxon>
        <taxon>Malpighiales</taxon>
        <taxon>Rhizophoraceae</taxon>
        <taxon>Rhizophora</taxon>
    </lineage>
</organism>
<name>A0A2P2PWN3_RHIMU</name>
<evidence type="ECO:0000313" key="1">
    <source>
        <dbReference type="EMBL" id="MBX59148.1"/>
    </source>
</evidence>
<reference evidence="1" key="1">
    <citation type="submission" date="2018-02" db="EMBL/GenBank/DDBJ databases">
        <title>Rhizophora mucronata_Transcriptome.</title>
        <authorList>
            <person name="Meera S.P."/>
            <person name="Sreeshan A."/>
            <person name="Augustine A."/>
        </authorList>
    </citation>
    <scope>NUCLEOTIDE SEQUENCE</scope>
    <source>
        <tissue evidence="1">Leaf</tissue>
    </source>
</reference>